<dbReference type="Proteomes" id="UP000464178">
    <property type="component" value="Chromosome"/>
</dbReference>
<evidence type="ECO:0000313" key="3">
    <source>
        <dbReference type="Proteomes" id="UP000464178"/>
    </source>
</evidence>
<dbReference type="CDD" id="cd00093">
    <property type="entry name" value="HTH_XRE"/>
    <property type="match status" value="1"/>
</dbReference>
<proteinExistence type="predicted"/>
<dbReference type="GO" id="GO:0003677">
    <property type="term" value="F:DNA binding"/>
    <property type="evidence" value="ECO:0007669"/>
    <property type="project" value="InterPro"/>
</dbReference>
<dbReference type="InterPro" id="IPR010982">
    <property type="entry name" value="Lambda_DNA-bd_dom_sf"/>
</dbReference>
<accession>A0A6P2D794</accession>
<feature type="domain" description="HTH cro/C1-type" evidence="1">
    <location>
        <begin position="20"/>
        <end position="74"/>
    </location>
</feature>
<dbReference type="Pfam" id="PF01381">
    <property type="entry name" value="HTH_3"/>
    <property type="match status" value="1"/>
</dbReference>
<reference evidence="2 3" key="1">
    <citation type="submission" date="2019-05" db="EMBL/GenBank/DDBJ databases">
        <authorList>
            <consortium name="Science for Life Laboratories"/>
        </authorList>
    </citation>
    <scope>NUCLEOTIDE SEQUENCE [LARGE SCALE GENOMIC DNA]</scope>
    <source>
        <strain evidence="2">Soil9</strain>
    </source>
</reference>
<name>A0A6P2D794_9BACT</name>
<evidence type="ECO:0000259" key="1">
    <source>
        <dbReference type="PROSITE" id="PS50943"/>
    </source>
</evidence>
<dbReference type="InterPro" id="IPR001387">
    <property type="entry name" value="Cro/C1-type_HTH"/>
</dbReference>
<dbReference type="PROSITE" id="PS50943">
    <property type="entry name" value="HTH_CROC1"/>
    <property type="match status" value="1"/>
</dbReference>
<dbReference type="AlphaFoldDB" id="A0A6P2D794"/>
<sequence length="96" mass="10472">MSNKQTNTLAEEGGDLIAILKDAVTQSGLSLNTIAKESGLSQSQLSRFVSGERTISLESAAKLFEYFGLRVVKPKQKELPLAEPEVKPPLKKSKKK</sequence>
<evidence type="ECO:0000313" key="2">
    <source>
        <dbReference type="EMBL" id="VTR97019.1"/>
    </source>
</evidence>
<dbReference type="SUPFAM" id="SSF47413">
    <property type="entry name" value="lambda repressor-like DNA-binding domains"/>
    <property type="match status" value="1"/>
</dbReference>
<dbReference type="Gene3D" id="1.10.260.40">
    <property type="entry name" value="lambda repressor-like DNA-binding domains"/>
    <property type="match status" value="1"/>
</dbReference>
<dbReference type="RefSeq" id="WP_162671021.1">
    <property type="nucleotide sequence ID" value="NZ_LR593886.1"/>
</dbReference>
<dbReference type="EMBL" id="LR593886">
    <property type="protein sequence ID" value="VTR97019.1"/>
    <property type="molecule type" value="Genomic_DNA"/>
</dbReference>
<protein>
    <submittedName>
        <fullName evidence="2">Xre family transcriptional regulator:: HTH_3</fullName>
    </submittedName>
</protein>
<keyword evidence="3" id="KW-1185">Reference proteome</keyword>
<gene>
    <name evidence="2" type="ORF">SOIL9_09300</name>
</gene>
<dbReference type="SMART" id="SM00530">
    <property type="entry name" value="HTH_XRE"/>
    <property type="match status" value="1"/>
</dbReference>
<organism evidence="2 3">
    <name type="scientific">Gemmata massiliana</name>
    <dbReference type="NCBI Taxonomy" id="1210884"/>
    <lineage>
        <taxon>Bacteria</taxon>
        <taxon>Pseudomonadati</taxon>
        <taxon>Planctomycetota</taxon>
        <taxon>Planctomycetia</taxon>
        <taxon>Gemmatales</taxon>
        <taxon>Gemmataceae</taxon>
        <taxon>Gemmata</taxon>
    </lineage>
</organism>
<dbReference type="KEGG" id="gms:SOIL9_09300"/>